<dbReference type="InterPro" id="IPR000064">
    <property type="entry name" value="NLP_P60_dom"/>
</dbReference>
<dbReference type="SUPFAM" id="SSF54001">
    <property type="entry name" value="Cysteine proteinases"/>
    <property type="match status" value="1"/>
</dbReference>
<dbReference type="InterPro" id="IPR038765">
    <property type="entry name" value="Papain-like_cys_pep_sf"/>
</dbReference>
<evidence type="ECO:0000256" key="2">
    <source>
        <dbReference type="ARBA" id="ARBA00022670"/>
    </source>
</evidence>
<proteinExistence type="inferred from homology"/>
<dbReference type="GO" id="GO:0006508">
    <property type="term" value="P:proteolysis"/>
    <property type="evidence" value="ECO:0007669"/>
    <property type="project" value="UniProtKB-KW"/>
</dbReference>
<dbReference type="EMBL" id="CP039734">
    <property type="protein sequence ID" value="QIR74983.1"/>
    <property type="molecule type" value="Genomic_DNA"/>
</dbReference>
<sequence length="205" mass="23389">MKQYLFALCSCLFLLTGCAQKEFTQNAPELPQAKDDAPKRQEIVTNALKHQGKKDGLDCSGFVSLVNKESTEPFFTPAELNGYFEDTRRSLAIYNLLETQKRTYQDKPRVGDLIFFANTVKKYSKSKSDDNITHIGIVTQIDPDETVYFIHHTKGKNLISQMNLNYPTVAMYNNKVVNSYMEKCSKDENHKCLAPAYFSAYGRIK</sequence>
<evidence type="ECO:0000256" key="4">
    <source>
        <dbReference type="ARBA" id="ARBA00022807"/>
    </source>
</evidence>
<dbReference type="Gene3D" id="3.90.1720.10">
    <property type="entry name" value="endopeptidase domain like (from Nostoc punctiforme)"/>
    <property type="match status" value="1"/>
</dbReference>
<dbReference type="PROSITE" id="PS51257">
    <property type="entry name" value="PROKAR_LIPOPROTEIN"/>
    <property type="match status" value="1"/>
</dbReference>
<reference evidence="5 6" key="1">
    <citation type="journal article" date="2017" name="Environ. Sci. Technol.">
        <title>Organohalide Respiration with Chlorinated Ethenes under Low pH Conditions.</title>
        <authorList>
            <person name="Yang Y."/>
            <person name="Capiro N.L."/>
            <person name="Marcet T.F."/>
            <person name="Yan J."/>
            <person name="Pennell K.D."/>
            <person name="Loffler F.E."/>
        </authorList>
    </citation>
    <scope>NUCLEOTIDE SEQUENCE [LARGE SCALE GENOMIC DNA]</scope>
    <source>
        <strain evidence="5 6">ACSDCE</strain>
    </source>
</reference>
<comment type="similarity">
    <text evidence="1">Belongs to the peptidase C40 family.</text>
</comment>
<dbReference type="Proteomes" id="UP000502831">
    <property type="component" value="Chromosome"/>
</dbReference>
<organism evidence="5 6">
    <name type="scientific">Sulfurospirillum diekertiae</name>
    <dbReference type="NCBI Taxonomy" id="1854492"/>
    <lineage>
        <taxon>Bacteria</taxon>
        <taxon>Pseudomonadati</taxon>
        <taxon>Campylobacterota</taxon>
        <taxon>Epsilonproteobacteria</taxon>
        <taxon>Campylobacterales</taxon>
        <taxon>Sulfurospirillaceae</taxon>
        <taxon>Sulfurospirillum</taxon>
    </lineage>
</organism>
<accession>A0A6G9VQ25</accession>
<evidence type="ECO:0000256" key="3">
    <source>
        <dbReference type="ARBA" id="ARBA00022801"/>
    </source>
</evidence>
<keyword evidence="2" id="KW-0645">Protease</keyword>
<dbReference type="GO" id="GO:0008234">
    <property type="term" value="F:cysteine-type peptidase activity"/>
    <property type="evidence" value="ECO:0007669"/>
    <property type="project" value="UniProtKB-KW"/>
</dbReference>
<protein>
    <submittedName>
        <fullName evidence="5">C40 family peptidase</fullName>
    </submittedName>
</protein>
<dbReference type="AlphaFoldDB" id="A0A6G9VQ25"/>
<keyword evidence="3" id="KW-0378">Hydrolase</keyword>
<evidence type="ECO:0000313" key="6">
    <source>
        <dbReference type="Proteomes" id="UP000502831"/>
    </source>
</evidence>
<dbReference type="RefSeq" id="WP_167749125.1">
    <property type="nucleotide sequence ID" value="NZ_CP039734.2"/>
</dbReference>
<dbReference type="Pfam" id="PF00877">
    <property type="entry name" value="NLPC_P60"/>
    <property type="match status" value="1"/>
</dbReference>
<name>A0A6G9VQ25_9BACT</name>
<evidence type="ECO:0000313" key="5">
    <source>
        <dbReference type="EMBL" id="QIR74983.1"/>
    </source>
</evidence>
<gene>
    <name evidence="5" type="ORF">FA584_01620</name>
</gene>
<keyword evidence="4" id="KW-0788">Thiol protease</keyword>
<evidence type="ECO:0000256" key="1">
    <source>
        <dbReference type="ARBA" id="ARBA00007074"/>
    </source>
</evidence>